<dbReference type="GO" id="GO:0009435">
    <property type="term" value="P:NAD+ biosynthetic process"/>
    <property type="evidence" value="ECO:0007669"/>
    <property type="project" value="UniProtKB-UniPathway"/>
</dbReference>
<evidence type="ECO:0000313" key="13">
    <source>
        <dbReference type="Proteomes" id="UP000245956"/>
    </source>
</evidence>
<feature type="region of interest" description="Disordered" evidence="9">
    <location>
        <begin position="516"/>
        <end position="535"/>
    </location>
</feature>
<feature type="region of interest" description="Disordered" evidence="9">
    <location>
        <begin position="58"/>
        <end position="148"/>
    </location>
</feature>
<proteinExistence type="predicted"/>
<feature type="domain" description="Cytidyltransferase-like" evidence="10">
    <location>
        <begin position="550"/>
        <end position="702"/>
    </location>
</feature>
<evidence type="ECO:0000313" key="14">
    <source>
        <dbReference type="Proteomes" id="UP001287286"/>
    </source>
</evidence>
<keyword evidence="7" id="KW-0520">NAD</keyword>
<dbReference type="GO" id="GO:0000309">
    <property type="term" value="F:nicotinamide-nucleotide adenylyltransferase activity"/>
    <property type="evidence" value="ECO:0007669"/>
    <property type="project" value="UniProtKB-EC"/>
</dbReference>
<feature type="region of interest" description="Disordered" evidence="9">
    <location>
        <begin position="178"/>
        <end position="203"/>
    </location>
</feature>
<evidence type="ECO:0000259" key="10">
    <source>
        <dbReference type="Pfam" id="PF01467"/>
    </source>
</evidence>
<feature type="compositionally biased region" description="Low complexity" evidence="9">
    <location>
        <begin position="388"/>
        <end position="398"/>
    </location>
</feature>
<feature type="compositionally biased region" description="Polar residues" evidence="9">
    <location>
        <begin position="334"/>
        <end position="353"/>
    </location>
</feature>
<dbReference type="InterPro" id="IPR013640">
    <property type="entry name" value="Vfa1"/>
</dbReference>
<evidence type="ECO:0000256" key="3">
    <source>
        <dbReference type="ARBA" id="ARBA00022679"/>
    </source>
</evidence>
<dbReference type="UniPathway" id="UPA00253">
    <property type="reaction ID" value="UER00600"/>
</dbReference>
<reference evidence="12 13" key="2">
    <citation type="journal article" date="2016" name="Front. Microbiol.">
        <title>Genome and transcriptome sequences reveal the specific parasitism of the nematophagous Purpureocillium lilacinum 36-1.</title>
        <authorList>
            <person name="Xie J."/>
            <person name="Li S."/>
            <person name="Mo C."/>
            <person name="Xiao X."/>
            <person name="Peng D."/>
            <person name="Wang G."/>
            <person name="Xiao Y."/>
        </authorList>
    </citation>
    <scope>NUCLEOTIDE SEQUENCE [LARGE SCALE GENOMIC DNA]</scope>
    <source>
        <strain evidence="12 13">36-1</strain>
    </source>
</reference>
<dbReference type="Pfam" id="PF01467">
    <property type="entry name" value="CTP_transf_like"/>
    <property type="match status" value="1"/>
</dbReference>
<dbReference type="InterPro" id="IPR014729">
    <property type="entry name" value="Rossmann-like_a/b/a_fold"/>
</dbReference>
<accession>A0A2U3EM52</accession>
<feature type="region of interest" description="Disordered" evidence="9">
    <location>
        <begin position="255"/>
        <end position="286"/>
    </location>
</feature>
<comment type="caution">
    <text evidence="12">The sequence shown here is derived from an EMBL/GenBank/DDBJ whole genome shotgun (WGS) entry which is preliminary data.</text>
</comment>
<dbReference type="NCBIfam" id="TIGR00482">
    <property type="entry name" value="nicotinate (nicotinamide) nucleotide adenylyltransferase"/>
    <property type="match status" value="1"/>
</dbReference>
<dbReference type="Proteomes" id="UP000245956">
    <property type="component" value="Unassembled WGS sequence"/>
</dbReference>
<dbReference type="Gene3D" id="3.40.50.620">
    <property type="entry name" value="HUPs"/>
    <property type="match status" value="1"/>
</dbReference>
<evidence type="ECO:0000256" key="8">
    <source>
        <dbReference type="ARBA" id="ARBA00049001"/>
    </source>
</evidence>
<feature type="compositionally biased region" description="Low complexity" evidence="9">
    <location>
        <begin position="265"/>
        <end position="277"/>
    </location>
</feature>
<dbReference type="InterPro" id="IPR051182">
    <property type="entry name" value="Euk_NMN_adenylyltrnsfrase"/>
</dbReference>
<evidence type="ECO:0000256" key="7">
    <source>
        <dbReference type="ARBA" id="ARBA00023027"/>
    </source>
</evidence>
<evidence type="ECO:0000256" key="5">
    <source>
        <dbReference type="ARBA" id="ARBA00022741"/>
    </source>
</evidence>
<comment type="catalytic activity">
    <reaction evidence="8">
        <text>beta-nicotinamide D-ribonucleotide + ATP + H(+) = diphosphate + NAD(+)</text>
        <dbReference type="Rhea" id="RHEA:21360"/>
        <dbReference type="ChEBI" id="CHEBI:14649"/>
        <dbReference type="ChEBI" id="CHEBI:15378"/>
        <dbReference type="ChEBI" id="CHEBI:30616"/>
        <dbReference type="ChEBI" id="CHEBI:33019"/>
        <dbReference type="ChEBI" id="CHEBI:57540"/>
        <dbReference type="EC" id="2.7.7.1"/>
    </reaction>
</comment>
<dbReference type="SUPFAM" id="SSF52374">
    <property type="entry name" value="Nucleotidylyl transferase"/>
    <property type="match status" value="1"/>
</dbReference>
<dbReference type="EMBL" id="JAWRVI010000011">
    <property type="protein sequence ID" value="KAK4091670.1"/>
    <property type="molecule type" value="Genomic_DNA"/>
</dbReference>
<dbReference type="Pfam" id="PF08432">
    <property type="entry name" value="Vfa1"/>
    <property type="match status" value="1"/>
</dbReference>
<feature type="region of interest" description="Disordered" evidence="9">
    <location>
        <begin position="330"/>
        <end position="438"/>
    </location>
</feature>
<keyword evidence="14" id="KW-1185">Reference proteome</keyword>
<evidence type="ECO:0000256" key="1">
    <source>
        <dbReference type="ARBA" id="ARBA00004790"/>
    </source>
</evidence>
<dbReference type="AlphaFoldDB" id="A0A2U3EM52"/>
<keyword evidence="3" id="KW-0808">Transferase</keyword>
<name>A0A2U3EM52_PURLI</name>
<evidence type="ECO:0000256" key="2">
    <source>
        <dbReference type="ARBA" id="ARBA00022642"/>
    </source>
</evidence>
<keyword evidence="5" id="KW-0547">Nucleotide-binding</keyword>
<keyword evidence="4" id="KW-0548">Nucleotidyltransferase</keyword>
<dbReference type="InterPro" id="IPR005248">
    <property type="entry name" value="NadD/NMNAT"/>
</dbReference>
<evidence type="ECO:0000256" key="4">
    <source>
        <dbReference type="ARBA" id="ARBA00022695"/>
    </source>
</evidence>
<feature type="compositionally biased region" description="Basic and acidic residues" evidence="9">
    <location>
        <begin position="58"/>
        <end position="136"/>
    </location>
</feature>
<comment type="pathway">
    <text evidence="1">Cofactor biosynthesis; NAD(+) biosynthesis.</text>
</comment>
<dbReference type="GO" id="GO:0005524">
    <property type="term" value="F:ATP binding"/>
    <property type="evidence" value="ECO:0007669"/>
    <property type="project" value="UniProtKB-KW"/>
</dbReference>
<sequence>MAAAFPNVYTHRKVAEASARACDICYKPSTSVLITPDKKDFFYVCPVHLKDRNFATPKIDEEAVKAKREKELAEETEKLKKEYEERQQRKKDKEAKKKEDKDKDKEKDKDKDSKDDKDKDDKATDKDKDGKEKDEGTSTPQEEEPRVFELKRYAPRTCHAVAADKRFSAFYQQRQLKKRQAEAAKRDRERASQPGYFPSVPTGLPGKARVVDARPHLQSRLRCATGLRLTGLLQVAAGSHVVALLGINAAREARRTTLAPPHPQRTPQAASRPQRPQAPRRRRQGLPACMNEVLARLPGPDPSIPFSRPERQIRTARLFKPASSIIVVPPQRPSIASSTPPSLWSSPRPTQLSRARLQLSLDPSRPDPTRPRSLRPSAPRHHRPLEPPAAATPAAGTAHLSFTPRPRPHAVVVIRPPPPLQRPASPSPSRPPTDRPNAMADFDFVRRMTPAGYTFPSHRLRRTCDPGRVPLVLVACGSCRHRPLPAAELPQTDTPAVSPITFLHLRMFPMARDHCRNEGRQPTPGPLPRTRKYKLTRDDNHPGFDVIGGYLSPVSDAYKKKGLAPAHHRVRMCELATENTSKWLMVDPWEAENPTYIPTARVLDHFDYEINHVMGGVECSDGTRKPAKIVLLAGADLIQTISTPEVWDARDVDHILGNFGVFVLERTGTELDSALASLKQWEKNIHVIRQVVTNDISSTKVRLLLKRDMSIDYLIPDDVINYIYEWNLYRDLDLPAGNGKGKEKAVAGPSR</sequence>
<dbReference type="GO" id="GO:0004515">
    <property type="term" value="F:nicotinate-nucleotide adenylyltransferase activity"/>
    <property type="evidence" value="ECO:0007669"/>
    <property type="project" value="TreeGrafter"/>
</dbReference>
<evidence type="ECO:0000313" key="11">
    <source>
        <dbReference type="EMBL" id="KAK4091670.1"/>
    </source>
</evidence>
<reference evidence="12" key="1">
    <citation type="submission" date="2015-05" db="EMBL/GenBank/DDBJ databases">
        <authorList>
            <person name="Wang D.B."/>
            <person name="Wang M."/>
        </authorList>
    </citation>
    <scope>NUCLEOTIDE SEQUENCE</scope>
    <source>
        <strain evidence="12">36-1</strain>
    </source>
</reference>
<reference evidence="11 14" key="4">
    <citation type="journal article" date="2024" name="Microbiol. Resour. Announc.">
        <title>Genome annotations for the ascomycete fungi Trichoderma harzianum, Trichoderma aggressivum, and Purpureocillium lilacinum.</title>
        <authorList>
            <person name="Beijen E.P.W."/>
            <person name="Ohm R.A."/>
        </authorList>
    </citation>
    <scope>NUCLEOTIDE SEQUENCE [LARGE SCALE GENOMIC DNA]</scope>
    <source>
        <strain evidence="11 14">CBS 150709</strain>
    </source>
</reference>
<dbReference type="Proteomes" id="UP001287286">
    <property type="component" value="Unassembled WGS sequence"/>
</dbReference>
<keyword evidence="2" id="KW-0662">Pyridine nucleotide biosynthesis</keyword>
<dbReference type="InterPro" id="IPR004821">
    <property type="entry name" value="Cyt_trans-like"/>
</dbReference>
<evidence type="ECO:0000256" key="9">
    <source>
        <dbReference type="SAM" id="MobiDB-lite"/>
    </source>
</evidence>
<keyword evidence="6" id="KW-0067">ATP-binding</keyword>
<dbReference type="PANTHER" id="PTHR12039:SF0">
    <property type="entry name" value="NICOTINAMIDE-NUCLEOTIDE ADENYLYLTRANSFERASE"/>
    <property type="match status" value="1"/>
</dbReference>
<evidence type="ECO:0000313" key="12">
    <source>
        <dbReference type="EMBL" id="PWI75596.1"/>
    </source>
</evidence>
<gene>
    <name evidence="12" type="ORF">PCL_06254</name>
    <name evidence="11" type="ORF">Purlil1_4100</name>
</gene>
<feature type="compositionally biased region" description="Pro residues" evidence="9">
    <location>
        <begin position="415"/>
        <end position="431"/>
    </location>
</feature>
<protein>
    <recommendedName>
        <fullName evidence="10">Cytidyltransferase-like domain-containing protein</fullName>
    </recommendedName>
</protein>
<dbReference type="EMBL" id="LCWV01000002">
    <property type="protein sequence ID" value="PWI75596.1"/>
    <property type="molecule type" value="Genomic_DNA"/>
</dbReference>
<dbReference type="PANTHER" id="PTHR12039">
    <property type="entry name" value="NICOTINAMIDE MONONUCLEOTIDE ADENYLYLTRANSFERASE"/>
    <property type="match status" value="1"/>
</dbReference>
<reference evidence="11" key="3">
    <citation type="submission" date="2023-11" db="EMBL/GenBank/DDBJ databases">
        <authorList>
            <person name="Beijen E."/>
            <person name="Ohm R.A."/>
        </authorList>
    </citation>
    <scope>NUCLEOTIDE SEQUENCE</scope>
    <source>
        <strain evidence="11">CBS 150709</strain>
    </source>
</reference>
<evidence type="ECO:0000256" key="6">
    <source>
        <dbReference type="ARBA" id="ARBA00022840"/>
    </source>
</evidence>
<organism evidence="12 13">
    <name type="scientific">Purpureocillium lilacinum</name>
    <name type="common">Paecilomyces lilacinus</name>
    <dbReference type="NCBI Taxonomy" id="33203"/>
    <lineage>
        <taxon>Eukaryota</taxon>
        <taxon>Fungi</taxon>
        <taxon>Dikarya</taxon>
        <taxon>Ascomycota</taxon>
        <taxon>Pezizomycotina</taxon>
        <taxon>Sordariomycetes</taxon>
        <taxon>Hypocreomycetidae</taxon>
        <taxon>Hypocreales</taxon>
        <taxon>Ophiocordycipitaceae</taxon>
        <taxon>Purpureocillium</taxon>
    </lineage>
</organism>
<feature type="compositionally biased region" description="Basic and acidic residues" evidence="9">
    <location>
        <begin position="179"/>
        <end position="191"/>
    </location>
</feature>